<dbReference type="PANTHER" id="PTHR39585:SF1">
    <property type="entry name" value="FAD ASSEMBLY FACTOR SDHE"/>
    <property type="match status" value="1"/>
</dbReference>
<reference evidence="6 7" key="1">
    <citation type="submission" date="2013-02" db="EMBL/GenBank/DDBJ databases">
        <title>The Genome Sequence of Acinetobacter schindleri NIPH 900.</title>
        <authorList>
            <consortium name="The Broad Institute Genome Sequencing Platform"/>
            <consortium name="The Broad Institute Genome Sequencing Center for Infectious Disease"/>
            <person name="Cerqueira G."/>
            <person name="Feldgarden M."/>
            <person name="Courvalin P."/>
            <person name="Perichon B."/>
            <person name="Grillot-Courvalin C."/>
            <person name="Clermont D."/>
            <person name="Rocha E."/>
            <person name="Yoon E.-J."/>
            <person name="Nemec A."/>
            <person name="Walker B."/>
            <person name="Young S.K."/>
            <person name="Zeng Q."/>
            <person name="Gargeya S."/>
            <person name="Fitzgerald M."/>
            <person name="Haas B."/>
            <person name="Abouelleil A."/>
            <person name="Alvarado L."/>
            <person name="Arachchi H.M."/>
            <person name="Berlin A.M."/>
            <person name="Chapman S.B."/>
            <person name="Dewar J."/>
            <person name="Goldberg J."/>
            <person name="Griggs A."/>
            <person name="Gujja S."/>
            <person name="Hansen M."/>
            <person name="Howarth C."/>
            <person name="Imamovic A."/>
            <person name="Larimer J."/>
            <person name="McCowan C."/>
            <person name="Murphy C."/>
            <person name="Neiman D."/>
            <person name="Pearson M."/>
            <person name="Priest M."/>
            <person name="Roberts A."/>
            <person name="Saif S."/>
            <person name="Shea T."/>
            <person name="Sisk P."/>
            <person name="Sykes S."/>
            <person name="Wortman J."/>
            <person name="Nusbaum C."/>
            <person name="Birren B."/>
        </authorList>
    </citation>
    <scope>NUCLEOTIDE SEQUENCE [LARGE SCALE GENOMIC DNA]</scope>
    <source>
        <strain evidence="6 7">NIPH 900</strain>
    </source>
</reference>
<evidence type="ECO:0000256" key="1">
    <source>
        <dbReference type="ARBA" id="ARBA00004496"/>
    </source>
</evidence>
<comment type="similarity">
    <text evidence="2">Belongs to the SdhE FAD assembly factor family.</text>
</comment>
<evidence type="ECO:0000256" key="3">
    <source>
        <dbReference type="ARBA" id="ARBA00019418"/>
    </source>
</evidence>
<dbReference type="PANTHER" id="PTHR39585">
    <property type="entry name" value="FAD ASSEMBLY FACTOR SDHE"/>
    <property type="match status" value="1"/>
</dbReference>
<accession>N8XSP8</accession>
<evidence type="ECO:0000313" key="7">
    <source>
        <dbReference type="Proteomes" id="UP000018438"/>
    </source>
</evidence>
<dbReference type="GO" id="GO:0006105">
    <property type="term" value="P:succinate metabolic process"/>
    <property type="evidence" value="ECO:0007669"/>
    <property type="project" value="TreeGrafter"/>
</dbReference>
<dbReference type="EMBL" id="APPI01000023">
    <property type="protein sequence ID" value="ENV12049.1"/>
    <property type="molecule type" value="Genomic_DNA"/>
</dbReference>
<keyword evidence="4" id="KW-0963">Cytoplasm</keyword>
<dbReference type="InterPro" id="IPR050531">
    <property type="entry name" value="SdhE_FAD_assembly_factor"/>
</dbReference>
<dbReference type="InterPro" id="IPR036714">
    <property type="entry name" value="SDH_sf"/>
</dbReference>
<comment type="subcellular location">
    <subcellularLocation>
        <location evidence="1">Cytoplasm</location>
    </subcellularLocation>
</comment>
<comment type="caution">
    <text evidence="6">The sequence shown here is derived from an EMBL/GenBank/DDBJ whole genome shotgun (WGS) entry which is preliminary data.</text>
</comment>
<dbReference type="GO" id="GO:0005737">
    <property type="term" value="C:cytoplasm"/>
    <property type="evidence" value="ECO:0007669"/>
    <property type="project" value="UniProtKB-SubCell"/>
</dbReference>
<dbReference type="Proteomes" id="UP000018438">
    <property type="component" value="Unassembled WGS sequence"/>
</dbReference>
<protein>
    <recommendedName>
        <fullName evidence="3">FAD assembly factor SdhE</fullName>
    </recommendedName>
</protein>
<dbReference type="Pfam" id="PF03937">
    <property type="entry name" value="Sdh5"/>
    <property type="match status" value="1"/>
</dbReference>
<evidence type="ECO:0000256" key="2">
    <source>
        <dbReference type="ARBA" id="ARBA00008571"/>
    </source>
</evidence>
<dbReference type="InterPro" id="IPR005631">
    <property type="entry name" value="SDH"/>
</dbReference>
<keyword evidence="7" id="KW-1185">Reference proteome</keyword>
<name>N8XSP8_9GAMM</name>
<organism evidence="6 7">
    <name type="scientific">Acinetobacter schindleri NIPH 900</name>
    <dbReference type="NCBI Taxonomy" id="1217675"/>
    <lineage>
        <taxon>Bacteria</taxon>
        <taxon>Pseudomonadati</taxon>
        <taxon>Pseudomonadota</taxon>
        <taxon>Gammaproteobacteria</taxon>
        <taxon>Moraxellales</taxon>
        <taxon>Moraxellaceae</taxon>
        <taxon>Acinetobacter</taxon>
    </lineage>
</organism>
<dbReference type="Gene3D" id="1.10.150.250">
    <property type="entry name" value="Flavinator of succinate dehydrogenase"/>
    <property type="match status" value="1"/>
</dbReference>
<sequence>MFLTRWGNMMTEDISLEERKVIYRARRGLKELDVYFDPYVKNCYLTADPFEKEMFAELVAQEDPDLLDWFMEVSEPPRPELREFINKLKHYVHG</sequence>
<evidence type="ECO:0000313" key="6">
    <source>
        <dbReference type="EMBL" id="ENV12049.1"/>
    </source>
</evidence>
<evidence type="ECO:0000256" key="5">
    <source>
        <dbReference type="ARBA" id="ARBA00023186"/>
    </source>
</evidence>
<dbReference type="AlphaFoldDB" id="N8XSP8"/>
<dbReference type="PATRIC" id="fig|1217675.3.peg.2529"/>
<gene>
    <name evidence="6" type="ORF">F965_02612</name>
</gene>
<keyword evidence="5" id="KW-0143">Chaperone</keyword>
<dbReference type="SUPFAM" id="SSF109910">
    <property type="entry name" value="YgfY-like"/>
    <property type="match status" value="1"/>
</dbReference>
<dbReference type="HOGENOM" id="CLU_103054_2_0_6"/>
<evidence type="ECO:0000256" key="4">
    <source>
        <dbReference type="ARBA" id="ARBA00022490"/>
    </source>
</evidence>
<proteinExistence type="inferred from homology"/>